<comment type="caution">
    <text evidence="1">The sequence shown here is derived from an EMBL/GenBank/DDBJ whole genome shotgun (WGS) entry which is preliminary data.</text>
</comment>
<reference evidence="1 2" key="1">
    <citation type="submission" date="2019-03" db="EMBL/GenBank/DDBJ databases">
        <title>Draft genome sequences of novel Actinobacteria.</title>
        <authorList>
            <person name="Sahin N."/>
            <person name="Ay H."/>
            <person name="Saygin H."/>
        </authorList>
    </citation>
    <scope>NUCLEOTIDE SEQUENCE [LARGE SCALE GENOMIC DNA]</scope>
    <source>
        <strain evidence="1 2">7K502</strain>
    </source>
</reference>
<sequence length="98" mass="10883">MSTGGEFKIVCDMMDMAMSDAQKTAAQIGDYFDGQVQQAMNINHFDEAHQQMAQSYQLRQKETGYWQEGLNAEGNAYGNVGDIGNQTLRQGINIVTNI</sequence>
<dbReference type="Proteomes" id="UP000294947">
    <property type="component" value="Unassembled WGS sequence"/>
</dbReference>
<dbReference type="AlphaFoldDB" id="A0A4V2YMJ5"/>
<evidence type="ECO:0000313" key="2">
    <source>
        <dbReference type="Proteomes" id="UP000294947"/>
    </source>
</evidence>
<protein>
    <submittedName>
        <fullName evidence="1">Uncharacterized protein</fullName>
    </submittedName>
</protein>
<proteinExistence type="predicted"/>
<organism evidence="1 2">
    <name type="scientific">Saccharopolyspora elongata</name>
    <dbReference type="NCBI Taxonomy" id="2530387"/>
    <lineage>
        <taxon>Bacteria</taxon>
        <taxon>Bacillati</taxon>
        <taxon>Actinomycetota</taxon>
        <taxon>Actinomycetes</taxon>
        <taxon>Pseudonocardiales</taxon>
        <taxon>Pseudonocardiaceae</taxon>
        <taxon>Saccharopolyspora</taxon>
    </lineage>
</organism>
<dbReference type="OrthoDB" id="9836303at2"/>
<gene>
    <name evidence="1" type="ORF">E1288_16485</name>
</gene>
<evidence type="ECO:0000313" key="1">
    <source>
        <dbReference type="EMBL" id="TDD50787.1"/>
    </source>
</evidence>
<dbReference type="EMBL" id="SMKW01000019">
    <property type="protein sequence ID" value="TDD50787.1"/>
    <property type="molecule type" value="Genomic_DNA"/>
</dbReference>
<accession>A0A4V2YMJ5</accession>
<dbReference type="RefSeq" id="WP_132485981.1">
    <property type="nucleotide sequence ID" value="NZ_SMKW01000019.1"/>
</dbReference>
<keyword evidence="2" id="KW-1185">Reference proteome</keyword>
<name>A0A4V2YMJ5_9PSEU</name>